<proteinExistence type="predicted"/>
<evidence type="ECO:0000313" key="2">
    <source>
        <dbReference type="EMBL" id="MBF6298405.1"/>
    </source>
</evidence>
<feature type="domain" description="HMA" evidence="1">
    <location>
        <begin position="4"/>
        <end position="69"/>
    </location>
</feature>
<dbReference type="Pfam" id="PF00403">
    <property type="entry name" value="HMA"/>
    <property type="match status" value="1"/>
</dbReference>
<dbReference type="PROSITE" id="PS50846">
    <property type="entry name" value="HMA_2"/>
    <property type="match status" value="1"/>
</dbReference>
<dbReference type="InterPro" id="IPR001802">
    <property type="entry name" value="MerP/CopZ"/>
</dbReference>
<organism evidence="2 3">
    <name type="scientific">Nocardia amamiensis</name>
    <dbReference type="NCBI Taxonomy" id="404578"/>
    <lineage>
        <taxon>Bacteria</taxon>
        <taxon>Bacillati</taxon>
        <taxon>Actinomycetota</taxon>
        <taxon>Actinomycetes</taxon>
        <taxon>Mycobacteriales</taxon>
        <taxon>Nocardiaceae</taxon>
        <taxon>Nocardia</taxon>
    </lineage>
</organism>
<sequence length="70" mass="6831">MSTATTTVTVTGMTCGGCAARVRDEIGRVSGVSSVAVDIASGEVTVASTGPVERAELAAAVVRAGYAVAD</sequence>
<evidence type="ECO:0000259" key="1">
    <source>
        <dbReference type="PROSITE" id="PS50846"/>
    </source>
</evidence>
<dbReference type="Proteomes" id="UP000702209">
    <property type="component" value="Unassembled WGS sequence"/>
</dbReference>
<dbReference type="InterPro" id="IPR006121">
    <property type="entry name" value="HMA_dom"/>
</dbReference>
<accession>A0ABS0CP34</accession>
<protein>
    <submittedName>
        <fullName evidence="2">Heavy-metal-associated domain-containing protein</fullName>
    </submittedName>
</protein>
<reference evidence="2 3" key="1">
    <citation type="submission" date="2020-10" db="EMBL/GenBank/DDBJ databases">
        <title>Identification of Nocardia species via Next-generation sequencing and recognition of intraspecies genetic diversity.</title>
        <authorList>
            <person name="Li P."/>
            <person name="Li P."/>
            <person name="Lu B."/>
        </authorList>
    </citation>
    <scope>NUCLEOTIDE SEQUENCE [LARGE SCALE GENOMIC DNA]</scope>
    <source>
        <strain evidence="2 3">BJ06-0157</strain>
    </source>
</reference>
<name>A0ABS0CP34_9NOCA</name>
<comment type="caution">
    <text evidence="2">The sequence shown here is derived from an EMBL/GenBank/DDBJ whole genome shotgun (WGS) entry which is preliminary data.</text>
</comment>
<keyword evidence="3" id="KW-1185">Reference proteome</keyword>
<dbReference type="RefSeq" id="WP_195129687.1">
    <property type="nucleotide sequence ID" value="NZ_JADLQX010000007.1"/>
</dbReference>
<dbReference type="SUPFAM" id="SSF55008">
    <property type="entry name" value="HMA, heavy metal-associated domain"/>
    <property type="match status" value="1"/>
</dbReference>
<dbReference type="PRINTS" id="PR00946">
    <property type="entry name" value="HGSCAVENGER"/>
</dbReference>
<evidence type="ECO:0000313" key="3">
    <source>
        <dbReference type="Proteomes" id="UP000702209"/>
    </source>
</evidence>
<dbReference type="CDD" id="cd00371">
    <property type="entry name" value="HMA"/>
    <property type="match status" value="1"/>
</dbReference>
<dbReference type="EMBL" id="JADLQX010000007">
    <property type="protein sequence ID" value="MBF6298405.1"/>
    <property type="molecule type" value="Genomic_DNA"/>
</dbReference>
<dbReference type="InterPro" id="IPR036163">
    <property type="entry name" value="HMA_dom_sf"/>
</dbReference>
<gene>
    <name evidence="2" type="ORF">IU459_12735</name>
</gene>
<dbReference type="Gene3D" id="3.30.70.100">
    <property type="match status" value="1"/>
</dbReference>